<dbReference type="EMBL" id="CP008726">
    <property type="protein sequence ID" value="AIO65977.1"/>
    <property type="molecule type" value="Genomic_DNA"/>
</dbReference>
<dbReference type="AlphaFoldDB" id="A0AAI8B585"/>
<name>A0AAI8B585_9BURK</name>
<sequence length="273" mass="28359">MRLADFRRVSGAGWRAAAGAALAGGVFACGVHAGRDADWGGVERSRVALEAVASREARARRLLAVPPASSAGHGRSLDERQTPADLALRIAGHADASGLRMRKLERLEGERADDRRDDGGVYAFVMSAEGDFGALSRFLSGLAALPALIVPIATSVKRDGRATVLDARLDVWPALPAGGGQRPADVREAPVADPFSTIPMLAVDDAADAARLVGVLRDRRSGLALFERGDDAWSVAPGQMIGGDRLARIEAGGVTLATHDGGRRVMTVGGATG</sequence>
<proteinExistence type="predicted"/>
<gene>
    <name evidence="1" type="ORF">DM82_2872</name>
</gene>
<evidence type="ECO:0000313" key="2">
    <source>
        <dbReference type="Proteomes" id="UP000029424"/>
    </source>
</evidence>
<evidence type="ECO:0008006" key="3">
    <source>
        <dbReference type="Google" id="ProtNLM"/>
    </source>
</evidence>
<evidence type="ECO:0000313" key="1">
    <source>
        <dbReference type="EMBL" id="AIO65977.1"/>
    </source>
</evidence>
<dbReference type="PROSITE" id="PS51257">
    <property type="entry name" value="PROKAR_LIPOPROTEIN"/>
    <property type="match status" value="1"/>
</dbReference>
<reference evidence="1 2" key="1">
    <citation type="submission" date="2014-06" db="EMBL/GenBank/DDBJ databases">
        <authorList>
            <person name="Bishop-Lilly K.A."/>
            <person name="Broomall S.M."/>
            <person name="Chain P.S."/>
            <person name="Chertkov O."/>
            <person name="Coyne S.R."/>
            <person name="Daligault H.E."/>
            <person name="Davenport K.W."/>
            <person name="Erkkila T."/>
            <person name="Frey K.G."/>
            <person name="Gibbons H.S."/>
            <person name="Gu W."/>
            <person name="Jaissle J."/>
            <person name="Johnson S.L."/>
            <person name="Koroleva G.I."/>
            <person name="Ladner J.T."/>
            <person name="Lo C.-C."/>
            <person name="Minogue T.D."/>
            <person name="Munk C."/>
            <person name="Palacios G.F."/>
            <person name="Redden C.L."/>
            <person name="Rosenzweig C.N."/>
            <person name="Scholz M.B."/>
            <person name="Teshima H."/>
            <person name="Xu Y."/>
        </authorList>
    </citation>
    <scope>NUCLEOTIDE SEQUENCE [LARGE SCALE GENOMIC DNA]</scope>
    <source>
        <strain evidence="1 2">EO147</strain>
    </source>
</reference>
<dbReference type="GeneID" id="60548089"/>
<organism evidence="1 2">
    <name type="scientific">Burkholderia oklahomensis</name>
    <dbReference type="NCBI Taxonomy" id="342113"/>
    <lineage>
        <taxon>Bacteria</taxon>
        <taxon>Pseudomonadati</taxon>
        <taxon>Pseudomonadota</taxon>
        <taxon>Betaproteobacteria</taxon>
        <taxon>Burkholderiales</taxon>
        <taxon>Burkholderiaceae</taxon>
        <taxon>Burkholderia</taxon>
        <taxon>pseudomallei group</taxon>
    </lineage>
</organism>
<accession>A0AAI8B585</accession>
<protein>
    <recommendedName>
        <fullName evidence="3">Type IV pilus biogenesis protein PilP</fullName>
    </recommendedName>
</protein>
<dbReference type="Proteomes" id="UP000029424">
    <property type="component" value="Chromosome 1"/>
</dbReference>
<keyword evidence="2" id="KW-1185">Reference proteome</keyword>
<dbReference type="RefSeq" id="WP_010117295.1">
    <property type="nucleotide sequence ID" value="NZ_CADEQG010000023.1"/>
</dbReference>
<dbReference type="KEGG" id="bok:DM82_2872"/>